<keyword evidence="1" id="KW-0175">Coiled coil</keyword>
<proteinExistence type="predicted"/>
<comment type="caution">
    <text evidence="3">The sequence shown here is derived from an EMBL/GenBank/DDBJ whole genome shotgun (WGS) entry which is preliminary data.</text>
</comment>
<feature type="region of interest" description="Disordered" evidence="2">
    <location>
        <begin position="1"/>
        <end position="42"/>
    </location>
</feature>
<dbReference type="EMBL" id="BKCJ010015039">
    <property type="protein sequence ID" value="GEV11544.1"/>
    <property type="molecule type" value="Genomic_DNA"/>
</dbReference>
<sequence length="533" mass="58197">MTEGRTVSLDPPIIAASGDRSDSIDKLFDEGNDAGQEHSVERDDDVLEDTIAKGASEGGLSSWSFRYGGKSLATICELVSDGSSVPSGVTGPHTVVFVPPTPDDGPTDYAPGPNLSFARSLAKDAPVTTVVVTTTVTADASIVLPPRIRVVLIVVDSTSVGRVNADVVDHLAPPALFAQLRAIDYDQLYFEFNVGAARQVCLGVEVRMRAEHTLERKGELEDKCAEQATFLSERDTEIAADAAKGGELRDLKKKNFSLEGERDVMFEKIATLESANAAKELSCDELDSEVASLESKRDCLVTQENTLESGFELFRERIEALQDEQAKFLSDRAIGCTVNKGIQDGLKAGIDHGQACRDLSVIEAYDPFAEAKYIDVVNALGAVDFSLLSELESKKDSCIVDLMNSLCLEGILAEIPRAENLQPSPEQLMLLIHRSKDDVVIRETSFSTSLQVVYLRVQRFRGEVKEKRLLLTNVINPLAEPLSTKSLTRDANISAAPITTLSTTFSFLMLSFLLQLSVTEFWMRSRIMKILLP</sequence>
<protein>
    <recommendedName>
        <fullName evidence="4">Transposase (Putative), gypsy type</fullName>
    </recommendedName>
</protein>
<evidence type="ECO:0000313" key="3">
    <source>
        <dbReference type="EMBL" id="GEV11544.1"/>
    </source>
</evidence>
<evidence type="ECO:0000256" key="1">
    <source>
        <dbReference type="SAM" id="Coils"/>
    </source>
</evidence>
<reference evidence="3" key="1">
    <citation type="journal article" date="2019" name="Sci. Rep.">
        <title>Draft genome of Tanacetum cinerariifolium, the natural source of mosquito coil.</title>
        <authorList>
            <person name="Yamashiro T."/>
            <person name="Shiraishi A."/>
            <person name="Satake H."/>
            <person name="Nakayama K."/>
        </authorList>
    </citation>
    <scope>NUCLEOTIDE SEQUENCE</scope>
</reference>
<organism evidence="3">
    <name type="scientific">Tanacetum cinerariifolium</name>
    <name type="common">Dalmatian daisy</name>
    <name type="synonym">Chrysanthemum cinerariifolium</name>
    <dbReference type="NCBI Taxonomy" id="118510"/>
    <lineage>
        <taxon>Eukaryota</taxon>
        <taxon>Viridiplantae</taxon>
        <taxon>Streptophyta</taxon>
        <taxon>Embryophyta</taxon>
        <taxon>Tracheophyta</taxon>
        <taxon>Spermatophyta</taxon>
        <taxon>Magnoliopsida</taxon>
        <taxon>eudicotyledons</taxon>
        <taxon>Gunneridae</taxon>
        <taxon>Pentapetalae</taxon>
        <taxon>asterids</taxon>
        <taxon>campanulids</taxon>
        <taxon>Asterales</taxon>
        <taxon>Asteraceae</taxon>
        <taxon>Asteroideae</taxon>
        <taxon>Anthemideae</taxon>
        <taxon>Anthemidinae</taxon>
        <taxon>Tanacetum</taxon>
    </lineage>
</organism>
<dbReference type="AlphaFoldDB" id="A0A699GLR0"/>
<name>A0A699GLR0_TANCI</name>
<feature type="coiled-coil region" evidence="1">
    <location>
        <begin position="276"/>
        <end position="303"/>
    </location>
</feature>
<accession>A0A699GLR0</accession>
<gene>
    <name evidence="3" type="ORF">Tci_083521</name>
</gene>
<evidence type="ECO:0008006" key="4">
    <source>
        <dbReference type="Google" id="ProtNLM"/>
    </source>
</evidence>
<feature type="compositionally biased region" description="Basic and acidic residues" evidence="2">
    <location>
        <begin position="19"/>
        <end position="41"/>
    </location>
</feature>
<evidence type="ECO:0000256" key="2">
    <source>
        <dbReference type="SAM" id="MobiDB-lite"/>
    </source>
</evidence>